<dbReference type="EMBL" id="DTCK01000034">
    <property type="protein sequence ID" value="HGQ36054.1"/>
    <property type="molecule type" value="Genomic_DNA"/>
</dbReference>
<sequence>MPHPEFYKPYLTILMWGLVCEIIVLIYYTTNGKYPTEFYITLALFGITLGEIIRVISNIRKEVRGEL</sequence>
<organism evidence="3">
    <name type="scientific">Ignisphaera aggregans</name>
    <dbReference type="NCBI Taxonomy" id="334771"/>
    <lineage>
        <taxon>Archaea</taxon>
        <taxon>Thermoproteota</taxon>
        <taxon>Thermoprotei</taxon>
        <taxon>Desulfurococcales</taxon>
        <taxon>Desulfurococcaceae</taxon>
        <taxon>Ignisphaera</taxon>
    </lineage>
</organism>
<feature type="transmembrane region" description="Helical" evidence="1">
    <location>
        <begin position="36"/>
        <end position="56"/>
    </location>
</feature>
<keyword evidence="1" id="KW-0812">Transmembrane</keyword>
<evidence type="ECO:0000256" key="1">
    <source>
        <dbReference type="SAM" id="Phobius"/>
    </source>
</evidence>
<name>A0A7C4JK21_9CREN</name>
<keyword evidence="1" id="KW-0472">Membrane</keyword>
<dbReference type="AlphaFoldDB" id="A0A7C4JK21"/>
<keyword evidence="1" id="KW-1133">Transmembrane helix</keyword>
<feature type="transmembrane region" description="Helical" evidence="1">
    <location>
        <begin position="12"/>
        <end position="30"/>
    </location>
</feature>
<accession>A0A7C4JK21</accession>
<reference evidence="3" key="1">
    <citation type="journal article" date="2020" name="mSystems">
        <title>Genome- and Community-Level Interaction Insights into Carbon Utilization and Element Cycling Functions of Hydrothermarchaeota in Hydrothermal Sediment.</title>
        <authorList>
            <person name="Zhou Z."/>
            <person name="Liu Y."/>
            <person name="Xu W."/>
            <person name="Pan J."/>
            <person name="Luo Z.H."/>
            <person name="Li M."/>
        </authorList>
    </citation>
    <scope>NUCLEOTIDE SEQUENCE [LARGE SCALE GENOMIC DNA]</scope>
    <source>
        <strain evidence="3">SpSt-637</strain>
        <strain evidence="2">SpSt-667</strain>
    </source>
</reference>
<dbReference type="EMBL" id="DTBD01000055">
    <property type="protein sequence ID" value="HGQ64814.1"/>
    <property type="molecule type" value="Genomic_DNA"/>
</dbReference>
<comment type="caution">
    <text evidence="3">The sequence shown here is derived from an EMBL/GenBank/DDBJ whole genome shotgun (WGS) entry which is preliminary data.</text>
</comment>
<proteinExistence type="predicted"/>
<evidence type="ECO:0000313" key="3">
    <source>
        <dbReference type="EMBL" id="HGQ64814.1"/>
    </source>
</evidence>
<protein>
    <submittedName>
        <fullName evidence="3">Uncharacterized protein</fullName>
    </submittedName>
</protein>
<evidence type="ECO:0000313" key="2">
    <source>
        <dbReference type="EMBL" id="HGQ36054.1"/>
    </source>
</evidence>
<gene>
    <name evidence="3" type="ORF">ENU08_06180</name>
    <name evidence="2" type="ORF">ENU41_05180</name>
</gene>